<dbReference type="AlphaFoldDB" id="A0A564Z5F2"/>
<evidence type="ECO:0000313" key="8">
    <source>
        <dbReference type="Proteomes" id="UP000321570"/>
    </source>
</evidence>
<dbReference type="SMART" id="SM00884">
    <property type="entry name" value="Cullin_Nedd8"/>
    <property type="match status" value="1"/>
</dbReference>
<keyword evidence="3" id="KW-0832">Ubl conjugation</keyword>
<dbReference type="Gene3D" id="1.20.1310.10">
    <property type="entry name" value="Cullin Repeats"/>
    <property type="match status" value="4"/>
</dbReference>
<evidence type="ECO:0000256" key="1">
    <source>
        <dbReference type="ARBA" id="ARBA00006019"/>
    </source>
</evidence>
<proteinExistence type="inferred from homology"/>
<organism evidence="7 8">
    <name type="scientific">Hymenolepis diminuta</name>
    <name type="common">Rat tapeworm</name>
    <dbReference type="NCBI Taxonomy" id="6216"/>
    <lineage>
        <taxon>Eukaryota</taxon>
        <taxon>Metazoa</taxon>
        <taxon>Spiralia</taxon>
        <taxon>Lophotrochozoa</taxon>
        <taxon>Platyhelminthes</taxon>
        <taxon>Cestoda</taxon>
        <taxon>Eucestoda</taxon>
        <taxon>Cyclophyllidea</taxon>
        <taxon>Hymenolepididae</taxon>
        <taxon>Hymenolepis</taxon>
    </lineage>
</organism>
<dbReference type="InterPro" id="IPR036388">
    <property type="entry name" value="WH-like_DNA-bd_sf"/>
</dbReference>
<evidence type="ECO:0000256" key="5">
    <source>
        <dbReference type="RuleBase" id="RU003829"/>
    </source>
</evidence>
<dbReference type="Proteomes" id="UP000321570">
    <property type="component" value="Unassembled WGS sequence"/>
</dbReference>
<evidence type="ECO:0000259" key="6">
    <source>
        <dbReference type="PROSITE" id="PS50069"/>
    </source>
</evidence>
<dbReference type="InterPro" id="IPR036390">
    <property type="entry name" value="WH_DNA-bd_sf"/>
</dbReference>
<reference evidence="7 8" key="1">
    <citation type="submission" date="2019-07" db="EMBL/GenBank/DDBJ databases">
        <authorList>
            <person name="Jastrzebski P J."/>
            <person name="Paukszto L."/>
            <person name="Jastrzebski P J."/>
        </authorList>
    </citation>
    <scope>NUCLEOTIDE SEQUENCE [LARGE SCALE GENOMIC DNA]</scope>
    <source>
        <strain evidence="7 8">WMS-il1</strain>
    </source>
</reference>
<dbReference type="Pfam" id="PF10557">
    <property type="entry name" value="Cullin_Nedd8"/>
    <property type="match status" value="1"/>
</dbReference>
<evidence type="ECO:0000313" key="7">
    <source>
        <dbReference type="EMBL" id="VUZ54243.1"/>
    </source>
</evidence>
<dbReference type="SUPFAM" id="SSF75632">
    <property type="entry name" value="Cullin homology domain"/>
    <property type="match status" value="1"/>
</dbReference>
<dbReference type="InterPro" id="IPR036317">
    <property type="entry name" value="Cullin_homology_sf"/>
</dbReference>
<accession>A0A564Z5F2</accession>
<dbReference type="FunFam" id="1.20.1310.10:FF:000002">
    <property type="entry name" value="cullin-3 isoform X1"/>
    <property type="match status" value="1"/>
</dbReference>
<dbReference type="Gene3D" id="3.30.230.130">
    <property type="entry name" value="Cullin, Chain C, Domain 2"/>
    <property type="match status" value="1"/>
</dbReference>
<feature type="domain" description="Cullin family profile" evidence="6">
    <location>
        <begin position="383"/>
        <end position="613"/>
    </location>
</feature>
<evidence type="ECO:0000256" key="4">
    <source>
        <dbReference type="PROSITE-ProRule" id="PRU00330"/>
    </source>
</evidence>
<name>A0A564Z5F2_HYMDI</name>
<dbReference type="Pfam" id="PF00888">
    <property type="entry name" value="Cullin"/>
    <property type="match status" value="1"/>
</dbReference>
<dbReference type="FunFam" id="1.20.1310.10:FF:000001">
    <property type="entry name" value="Cullin 3"/>
    <property type="match status" value="1"/>
</dbReference>
<dbReference type="EMBL" id="CABIJS010000611">
    <property type="protein sequence ID" value="VUZ54243.1"/>
    <property type="molecule type" value="Genomic_DNA"/>
</dbReference>
<dbReference type="SUPFAM" id="SSF74788">
    <property type="entry name" value="Cullin repeat-like"/>
    <property type="match status" value="1"/>
</dbReference>
<dbReference type="InterPro" id="IPR059120">
    <property type="entry name" value="Cullin-like_AB"/>
</dbReference>
<dbReference type="FunFam" id="1.10.10.10:FF:000050">
    <property type="entry name" value="Cullin 4B"/>
    <property type="match status" value="1"/>
</dbReference>
<dbReference type="InterPro" id="IPR001373">
    <property type="entry name" value="Cullin_N"/>
</dbReference>
<gene>
    <name evidence="7" type="ORF">WMSIL1_LOCUS12382</name>
</gene>
<dbReference type="Pfam" id="PF26557">
    <property type="entry name" value="Cullin_AB"/>
    <property type="match status" value="1"/>
</dbReference>
<dbReference type="InterPro" id="IPR045093">
    <property type="entry name" value="Cullin"/>
</dbReference>
<evidence type="ECO:0000256" key="2">
    <source>
        <dbReference type="ARBA" id="ARBA00022499"/>
    </source>
</evidence>
<protein>
    <recommendedName>
        <fullName evidence="6">Cullin family profile domain-containing protein</fullName>
    </recommendedName>
</protein>
<dbReference type="SUPFAM" id="SSF46785">
    <property type="entry name" value="Winged helix' DNA-binding domain"/>
    <property type="match status" value="1"/>
</dbReference>
<dbReference type="PROSITE" id="PS50069">
    <property type="entry name" value="CULLIN_2"/>
    <property type="match status" value="1"/>
</dbReference>
<dbReference type="InterPro" id="IPR016158">
    <property type="entry name" value="Cullin_homology"/>
</dbReference>
<comment type="similarity">
    <text evidence="1 4 5">Belongs to the cullin family.</text>
</comment>
<sequence>MAVNQVLKEVLSSPRNFSFDSFEEQDVIIVSDSDSDHSFEENHLKLREAVLAVFNGEKVDESLEALYRHVEYLNIPWMRLGMYQTLDSLIIAFAKEQIPFFTSDDNDSRKASSSWERFCERMLLVRNIFLQLDQQILEDEPEFHSIWDMGLALFRKLVAMHANIQTIYANKIVEMISAERSGNTIEKSILKSLTSMFTDLNLYITYLEPRFLRETERYYDLEGFERTAKMNISSYLQYVKRRIEEEEDLVTMYLNRFTRKSVTAVLNDTLITKQMSFLFSALQDLVIEENWNDLSLLYSLVSRVSDGVERLREEFKKTILVIGMEIVHNPGNLSEKDRELIPRLLKFRDTLDVCIKESFQSDASCKRIINDAFEEFINRRPNKPAELLAKYIDLNLRGNKRSQFGEDFDKEIDNLMILFRYINGKDVFKAYYENLLCKRLICGRSASVDSEKAVLSRLKDECGPEYTRGMDQMFRDIESSEDLSEKFQRSRSGAYSIDFTIYVLAPSSCSQMANEVLIYPPEMIAIKKDFDEFYATQRKGKKLTYIPYFGSCIVKAHFPETPKLPKELQVSEYQALILLLFNDVEDEGISYARIAEATGIPKHDLDRALISFTATKSQRVLISKPLTTDLRDDTMFYFNKRFTHNLTRIRFNQIQLKETKKEHDATEASIVMDRAAHVDCMIVRIMKTRKTIEHVQLISEVMRQLKFPYKPVDIKKRIEILISRDFISRDPTQTSRYHYVA</sequence>
<evidence type="ECO:0000256" key="3">
    <source>
        <dbReference type="ARBA" id="ARBA00022843"/>
    </source>
</evidence>
<dbReference type="SMART" id="SM00182">
    <property type="entry name" value="CULLIN"/>
    <property type="match status" value="1"/>
</dbReference>
<dbReference type="InterPro" id="IPR019559">
    <property type="entry name" value="Cullin_neddylation_domain"/>
</dbReference>
<dbReference type="GO" id="GO:0006511">
    <property type="term" value="P:ubiquitin-dependent protein catabolic process"/>
    <property type="evidence" value="ECO:0007669"/>
    <property type="project" value="InterPro"/>
</dbReference>
<dbReference type="InterPro" id="IPR016159">
    <property type="entry name" value="Cullin_repeat-like_dom_sf"/>
</dbReference>
<keyword evidence="8" id="KW-1185">Reference proteome</keyword>
<dbReference type="Gene3D" id="1.10.10.10">
    <property type="entry name" value="Winged helix-like DNA-binding domain superfamily/Winged helix DNA-binding domain"/>
    <property type="match status" value="1"/>
</dbReference>
<dbReference type="PANTHER" id="PTHR11932">
    <property type="entry name" value="CULLIN"/>
    <property type="match status" value="1"/>
</dbReference>
<keyword evidence="2" id="KW-1017">Isopeptide bond</keyword>
<dbReference type="GO" id="GO:0031625">
    <property type="term" value="F:ubiquitin protein ligase binding"/>
    <property type="evidence" value="ECO:0007669"/>
    <property type="project" value="InterPro"/>
</dbReference>